<name>A0ABY1JSE6_9BACL</name>
<comment type="caution">
    <text evidence="1">The sequence shown here is derived from an EMBL/GenBank/DDBJ whole genome shotgun (WGS) entry which is preliminary data.</text>
</comment>
<protein>
    <submittedName>
        <fullName evidence="1">Uncharacterized protein</fullName>
    </submittedName>
</protein>
<evidence type="ECO:0000313" key="2">
    <source>
        <dbReference type="Proteomes" id="UP000186666"/>
    </source>
</evidence>
<dbReference type="Pfam" id="PF22759">
    <property type="entry name" value="E217_GP41"/>
    <property type="match status" value="1"/>
</dbReference>
<evidence type="ECO:0000313" key="1">
    <source>
        <dbReference type="EMBL" id="SIQ68233.1"/>
    </source>
</evidence>
<dbReference type="NCBIfam" id="NF047561">
    <property type="entry name" value="orf58_phage_fam"/>
    <property type="match status" value="1"/>
</dbReference>
<organism evidence="1 2">
    <name type="scientific">Paenibacillus macquariensis</name>
    <dbReference type="NCBI Taxonomy" id="948756"/>
    <lineage>
        <taxon>Bacteria</taxon>
        <taxon>Bacillati</taxon>
        <taxon>Bacillota</taxon>
        <taxon>Bacilli</taxon>
        <taxon>Bacillales</taxon>
        <taxon>Paenibacillaceae</taxon>
        <taxon>Paenibacillus</taxon>
    </lineage>
</organism>
<accession>A0ABY1JSE6</accession>
<dbReference type="EMBL" id="FTNK01000003">
    <property type="protein sequence ID" value="SIQ68233.1"/>
    <property type="molecule type" value="Genomic_DNA"/>
</dbReference>
<reference evidence="1 2" key="1">
    <citation type="submission" date="2017-01" db="EMBL/GenBank/DDBJ databases">
        <authorList>
            <person name="Varghese N."/>
            <person name="Submissions S."/>
        </authorList>
    </citation>
    <scope>NUCLEOTIDE SEQUENCE [LARGE SCALE GENOMIC DNA]</scope>
    <source>
        <strain evidence="1 2">ATCC 23464</strain>
    </source>
</reference>
<sequence>MIRNFGRVAEVMTSNLKFSMDRYNIEATVPFDNDTLPNESEIKIWNLADTTINNIKRGKVLMMNAGYVGDVGLILHGYISKVQTKWEGMDKITSVFVMDSEDLSKRVVKEIAYAKNTLASYIIKQMATYIGLPIAQMELYQDYRYQDGYTASGAVTEIIAKVSKDCGTSVYINKNKLYVRNLRRGGDSVFSLSKSTGLIGAPERFEDSNVKGYNLKSQLQYRITTASVVDLTSVAFTGRVHVRSGSHRITRTGDFTTEMEAVM</sequence>
<keyword evidence="2" id="KW-1185">Reference proteome</keyword>
<dbReference type="RefSeq" id="WP_068582809.1">
    <property type="nucleotide sequence ID" value="NZ_FTNK01000003.1"/>
</dbReference>
<gene>
    <name evidence="1" type="ORF">SAMN05421578_103345</name>
</gene>
<dbReference type="Proteomes" id="UP000186666">
    <property type="component" value="Unassembled WGS sequence"/>
</dbReference>
<dbReference type="InterPro" id="IPR054496">
    <property type="entry name" value="E217_GP41"/>
</dbReference>
<proteinExistence type="predicted"/>